<dbReference type="GO" id="GO:0006189">
    <property type="term" value="P:'de novo' IMP biosynthetic process"/>
    <property type="evidence" value="ECO:0007669"/>
    <property type="project" value="UniProtKB-UniRule"/>
</dbReference>
<sequence>MQDAATTAAPALHTVRSAADTDSLHTTLGVLGGGQLGRMLVHAAQRMGYATVVLDPAPDSPAGQASHNQIVAAYDDQTGWDQLAEACDGLTTEFENVPAAALEYLAARKPVSPPAQAVAKAQDRIEEKRHFTACGVRCAPWLAVQTEADLEAAAALLPGILKTARMGYDGKGQAVCHTADELRQAWSNMGRVACVLEQKLALALECSVIVARGADGHIVNFQPQRNVHHGGILATTYAFEGAVPVALSDALVEATRRIAEGLEYVGVLCVEYFVLQDGSWVVNEMAPRPHNSGHYTIDACEHSQFDLQVRTTMNLPLVQPRHHSPSIMLNLLGDAWYRHGERIIPPWEAIQQLPGVQLHLYGKQDVKPGRKMGHVTLTAATVDELQDKAARVAGLLHLPFERLDVA</sequence>
<evidence type="ECO:0000313" key="9">
    <source>
        <dbReference type="Proteomes" id="UP000199531"/>
    </source>
</evidence>
<comment type="pathway">
    <text evidence="5 6">Purine metabolism; IMP biosynthesis via de novo pathway; 5-amino-1-(5-phospho-D-ribosyl)imidazole-4-carboxylate from 5-amino-1-(5-phospho-D-ribosyl)imidazole (N5-CAIR route): step 1/2.</text>
</comment>
<evidence type="ECO:0000256" key="5">
    <source>
        <dbReference type="HAMAP-Rule" id="MF_01928"/>
    </source>
</evidence>
<dbReference type="PANTHER" id="PTHR11609:SF5">
    <property type="entry name" value="PHOSPHORIBOSYLAMINOIMIDAZOLE CARBOXYLASE"/>
    <property type="match status" value="1"/>
</dbReference>
<dbReference type="Gene3D" id="3.30.470.20">
    <property type="entry name" value="ATP-grasp fold, B domain"/>
    <property type="match status" value="1"/>
</dbReference>
<comment type="function">
    <text evidence="6">Catalyzes the ATP-dependent conversion of 5-aminoimidazole ribonucleotide (AIR) and HCO(3)- to N5-carboxyaminoimidazole ribonucleotide (N5-CAIR).</text>
</comment>
<evidence type="ECO:0000259" key="7">
    <source>
        <dbReference type="PROSITE" id="PS50975"/>
    </source>
</evidence>
<feature type="binding site" evidence="5">
    <location>
        <begin position="197"/>
        <end position="200"/>
    </location>
    <ligand>
        <name>ATP</name>
        <dbReference type="ChEBI" id="CHEBI:30616"/>
    </ligand>
</feature>
<evidence type="ECO:0000256" key="6">
    <source>
        <dbReference type="RuleBase" id="RU361200"/>
    </source>
</evidence>
<dbReference type="InterPro" id="IPR011761">
    <property type="entry name" value="ATP-grasp"/>
</dbReference>
<dbReference type="InterPro" id="IPR005875">
    <property type="entry name" value="PurK"/>
</dbReference>
<feature type="binding site" evidence="5">
    <location>
        <begin position="167"/>
        <end position="173"/>
    </location>
    <ligand>
        <name>ATP</name>
        <dbReference type="ChEBI" id="CHEBI:30616"/>
    </ligand>
</feature>
<evidence type="ECO:0000256" key="3">
    <source>
        <dbReference type="ARBA" id="ARBA00022755"/>
    </source>
</evidence>
<dbReference type="AlphaFoldDB" id="A0A1H8CPQ4"/>
<dbReference type="GO" id="GO:0005524">
    <property type="term" value="F:ATP binding"/>
    <property type="evidence" value="ECO:0007669"/>
    <property type="project" value="UniProtKB-UniRule"/>
</dbReference>
<evidence type="ECO:0000313" key="8">
    <source>
        <dbReference type="EMBL" id="SEM96956.1"/>
    </source>
</evidence>
<keyword evidence="3 5" id="KW-0658">Purine biosynthesis</keyword>
<evidence type="ECO:0000256" key="2">
    <source>
        <dbReference type="ARBA" id="ARBA00022741"/>
    </source>
</evidence>
<dbReference type="NCBIfam" id="NF004679">
    <property type="entry name" value="PRK06019.1-5"/>
    <property type="match status" value="1"/>
</dbReference>
<feature type="binding site" evidence="5">
    <location>
        <position position="205"/>
    </location>
    <ligand>
        <name>ATP</name>
        <dbReference type="ChEBI" id="CHEBI:30616"/>
    </ligand>
</feature>
<accession>A0A1H8CPQ4</accession>
<reference evidence="8 9" key="1">
    <citation type="submission" date="2016-10" db="EMBL/GenBank/DDBJ databases">
        <authorList>
            <person name="de Groot N.N."/>
        </authorList>
    </citation>
    <scope>NUCLEOTIDE SEQUENCE [LARGE SCALE GENOMIC DNA]</scope>
    <source>
        <strain evidence="8 9">DSM 15123</strain>
    </source>
</reference>
<dbReference type="PANTHER" id="PTHR11609">
    <property type="entry name" value="PURINE BIOSYNTHESIS PROTEIN 6/7, PUR6/7"/>
    <property type="match status" value="1"/>
</dbReference>
<dbReference type="NCBIfam" id="NF004676">
    <property type="entry name" value="PRK06019.1-2"/>
    <property type="match status" value="1"/>
</dbReference>
<dbReference type="OrthoDB" id="9804625at2"/>
<dbReference type="EMBL" id="FOCW01000001">
    <property type="protein sequence ID" value="SEM96956.1"/>
    <property type="molecule type" value="Genomic_DNA"/>
</dbReference>
<dbReference type="InterPro" id="IPR003135">
    <property type="entry name" value="ATP-grasp_carboxylate-amine"/>
</dbReference>
<gene>
    <name evidence="5 6" type="primary">purK</name>
    <name evidence="8" type="ORF">SAMN02745977_00006</name>
</gene>
<dbReference type="InterPro" id="IPR011054">
    <property type="entry name" value="Rudment_hybrid_motif"/>
</dbReference>
<name>A0A1H8CPQ4_9BURK</name>
<keyword evidence="9" id="KW-1185">Reference proteome</keyword>
<comment type="catalytic activity">
    <reaction evidence="5 6">
        <text>5-amino-1-(5-phospho-beta-D-ribosyl)imidazole + hydrogencarbonate + ATP = 5-carboxyamino-1-(5-phospho-D-ribosyl)imidazole + ADP + phosphate + 2 H(+)</text>
        <dbReference type="Rhea" id="RHEA:19317"/>
        <dbReference type="ChEBI" id="CHEBI:15378"/>
        <dbReference type="ChEBI" id="CHEBI:17544"/>
        <dbReference type="ChEBI" id="CHEBI:30616"/>
        <dbReference type="ChEBI" id="CHEBI:43474"/>
        <dbReference type="ChEBI" id="CHEBI:58730"/>
        <dbReference type="ChEBI" id="CHEBI:137981"/>
        <dbReference type="ChEBI" id="CHEBI:456216"/>
        <dbReference type="EC" id="6.3.4.18"/>
    </reaction>
</comment>
<dbReference type="EC" id="6.3.4.18" evidence="5 6"/>
<keyword evidence="1 5" id="KW-0436">Ligase</keyword>
<protein>
    <recommendedName>
        <fullName evidence="5 6">N5-carboxyaminoimidazole ribonucleotide synthase</fullName>
        <shortName evidence="5 6">N5-CAIR synthase</shortName>
        <ecNumber evidence="5 6">6.3.4.18</ecNumber>
    </recommendedName>
    <alternativeName>
        <fullName evidence="5 6">5-(carboxyamino)imidazole ribonucleotide synthetase</fullName>
    </alternativeName>
</protein>
<dbReference type="InterPro" id="IPR054350">
    <property type="entry name" value="PurT/PurK_preATP-grasp"/>
</dbReference>
<feature type="binding site" evidence="5">
    <location>
        <position position="162"/>
    </location>
    <ligand>
        <name>ATP</name>
        <dbReference type="ChEBI" id="CHEBI:30616"/>
    </ligand>
</feature>
<feature type="domain" description="ATP-grasp" evidence="7">
    <location>
        <begin position="128"/>
        <end position="313"/>
    </location>
</feature>
<keyword evidence="4 5" id="KW-0067">ATP-binding</keyword>
<feature type="binding site" evidence="5">
    <location>
        <begin position="283"/>
        <end position="284"/>
    </location>
    <ligand>
        <name>ATP</name>
        <dbReference type="ChEBI" id="CHEBI:30616"/>
    </ligand>
</feature>
<dbReference type="UniPathway" id="UPA00074">
    <property type="reaction ID" value="UER00942"/>
</dbReference>
<dbReference type="Gene3D" id="3.30.1490.20">
    <property type="entry name" value="ATP-grasp fold, A domain"/>
    <property type="match status" value="1"/>
</dbReference>
<proteinExistence type="inferred from homology"/>
<dbReference type="Gene3D" id="3.40.50.20">
    <property type="match status" value="1"/>
</dbReference>
<dbReference type="RefSeq" id="WP_091812627.1">
    <property type="nucleotide sequence ID" value="NZ_FOCW01000001.1"/>
</dbReference>
<keyword evidence="2 5" id="KW-0547">Nucleotide-binding</keyword>
<dbReference type="HAMAP" id="MF_01928">
    <property type="entry name" value="PurK"/>
    <property type="match status" value="1"/>
</dbReference>
<organism evidence="8 9">
    <name type="scientific">Brachymonas denitrificans DSM 15123</name>
    <dbReference type="NCBI Taxonomy" id="1121117"/>
    <lineage>
        <taxon>Bacteria</taxon>
        <taxon>Pseudomonadati</taxon>
        <taxon>Pseudomonadota</taxon>
        <taxon>Betaproteobacteria</taxon>
        <taxon>Burkholderiales</taxon>
        <taxon>Comamonadaceae</taxon>
        <taxon>Brachymonas</taxon>
    </lineage>
</organism>
<dbReference type="NCBIfam" id="TIGR01161">
    <property type="entry name" value="purK"/>
    <property type="match status" value="1"/>
</dbReference>
<dbReference type="FunFam" id="3.30.1490.20:FF:000015">
    <property type="entry name" value="N5-carboxyaminoimidazole ribonucleotide synthase"/>
    <property type="match status" value="1"/>
</dbReference>
<dbReference type="SUPFAM" id="SSF51246">
    <property type="entry name" value="Rudiment single hybrid motif"/>
    <property type="match status" value="1"/>
</dbReference>
<dbReference type="GO" id="GO:0034028">
    <property type="term" value="F:5-(carboxyamino)imidazole ribonucleotide synthase activity"/>
    <property type="evidence" value="ECO:0007669"/>
    <property type="project" value="UniProtKB-UniRule"/>
</dbReference>
<dbReference type="SUPFAM" id="SSF52440">
    <property type="entry name" value="PreATP-grasp domain"/>
    <property type="match status" value="1"/>
</dbReference>
<dbReference type="GO" id="GO:0046872">
    <property type="term" value="F:metal ion binding"/>
    <property type="evidence" value="ECO:0007669"/>
    <property type="project" value="InterPro"/>
</dbReference>
<comment type="similarity">
    <text evidence="5 6">Belongs to the PurK/PurT family.</text>
</comment>
<comment type="function">
    <text evidence="5">Catalyzes the ATP-dependent conversion of 5-aminoimidazole ribonucleotide (AIR) and HCO(3)(-) to N5-carboxyaminoimidazole ribonucleotide (N5-CAIR).</text>
</comment>
<dbReference type="InterPro" id="IPR013815">
    <property type="entry name" value="ATP_grasp_subdomain_1"/>
</dbReference>
<evidence type="ECO:0000256" key="4">
    <source>
        <dbReference type="ARBA" id="ARBA00022840"/>
    </source>
</evidence>
<dbReference type="Pfam" id="PF22660">
    <property type="entry name" value="RS_preATP-grasp-like"/>
    <property type="match status" value="1"/>
</dbReference>
<dbReference type="InterPro" id="IPR040686">
    <property type="entry name" value="PurK_C"/>
</dbReference>
<dbReference type="PROSITE" id="PS50975">
    <property type="entry name" value="ATP_GRASP"/>
    <property type="match status" value="1"/>
</dbReference>
<feature type="binding site" evidence="5">
    <location>
        <position position="124"/>
    </location>
    <ligand>
        <name>ATP</name>
        <dbReference type="ChEBI" id="CHEBI:30616"/>
    </ligand>
</feature>
<feature type="binding site" evidence="5">
    <location>
        <position position="228"/>
    </location>
    <ligand>
        <name>ATP</name>
        <dbReference type="ChEBI" id="CHEBI:30616"/>
    </ligand>
</feature>
<dbReference type="Pfam" id="PF17769">
    <property type="entry name" value="PurK_C"/>
    <property type="match status" value="1"/>
</dbReference>
<dbReference type="Proteomes" id="UP000199531">
    <property type="component" value="Unassembled WGS sequence"/>
</dbReference>
<dbReference type="GO" id="GO:0004638">
    <property type="term" value="F:phosphoribosylaminoimidazole carboxylase activity"/>
    <property type="evidence" value="ECO:0007669"/>
    <property type="project" value="InterPro"/>
</dbReference>
<dbReference type="InterPro" id="IPR016185">
    <property type="entry name" value="PreATP-grasp_dom_sf"/>
</dbReference>
<dbReference type="STRING" id="1121117.SAMN02745977_00006"/>
<dbReference type="NCBIfam" id="NF004677">
    <property type="entry name" value="PRK06019.1-3"/>
    <property type="match status" value="1"/>
</dbReference>
<dbReference type="GO" id="GO:0005829">
    <property type="term" value="C:cytosol"/>
    <property type="evidence" value="ECO:0007669"/>
    <property type="project" value="TreeGrafter"/>
</dbReference>
<comment type="subunit">
    <text evidence="5 6">Homodimer.</text>
</comment>
<evidence type="ECO:0000256" key="1">
    <source>
        <dbReference type="ARBA" id="ARBA00022598"/>
    </source>
</evidence>
<dbReference type="SUPFAM" id="SSF56059">
    <property type="entry name" value="Glutathione synthetase ATP-binding domain-like"/>
    <property type="match status" value="1"/>
</dbReference>
<dbReference type="Pfam" id="PF02222">
    <property type="entry name" value="ATP-grasp"/>
    <property type="match status" value="1"/>
</dbReference>